<evidence type="ECO:0008006" key="7">
    <source>
        <dbReference type="Google" id="ProtNLM"/>
    </source>
</evidence>
<evidence type="ECO:0000256" key="3">
    <source>
        <dbReference type="SAM" id="MobiDB-lite"/>
    </source>
</evidence>
<accession>A0A1Y1ID76</accession>
<dbReference type="Pfam" id="PF00657">
    <property type="entry name" value="Lipase_GDSL"/>
    <property type="match status" value="1"/>
</dbReference>
<feature type="chain" id="PRO_5012440433" description="SGNH hydrolase-type esterase domain-containing protein" evidence="4">
    <location>
        <begin position="32"/>
        <end position="440"/>
    </location>
</feature>
<feature type="compositionally biased region" description="Low complexity" evidence="3">
    <location>
        <begin position="106"/>
        <end position="119"/>
    </location>
</feature>
<keyword evidence="2" id="KW-0378">Hydrolase</keyword>
<feature type="compositionally biased region" description="Pro residues" evidence="3">
    <location>
        <begin position="120"/>
        <end position="156"/>
    </location>
</feature>
<dbReference type="InterPro" id="IPR001087">
    <property type="entry name" value="GDSL"/>
</dbReference>
<organism evidence="5 6">
    <name type="scientific">Klebsormidium nitens</name>
    <name type="common">Green alga</name>
    <name type="synonym">Ulothrix nitens</name>
    <dbReference type="NCBI Taxonomy" id="105231"/>
    <lineage>
        <taxon>Eukaryota</taxon>
        <taxon>Viridiplantae</taxon>
        <taxon>Streptophyta</taxon>
        <taxon>Klebsormidiophyceae</taxon>
        <taxon>Klebsormidiales</taxon>
        <taxon>Klebsormidiaceae</taxon>
        <taxon>Klebsormidium</taxon>
    </lineage>
</organism>
<protein>
    <recommendedName>
        <fullName evidence="7">SGNH hydrolase-type esterase domain-containing protein</fullName>
    </recommendedName>
</protein>
<evidence type="ECO:0000256" key="1">
    <source>
        <dbReference type="ARBA" id="ARBA00008668"/>
    </source>
</evidence>
<dbReference type="Gene3D" id="3.40.50.1110">
    <property type="entry name" value="SGNH hydrolase"/>
    <property type="match status" value="1"/>
</dbReference>
<sequence length="440" mass="44743">MASSPPCRLQALRGLALVTLLVLQLGQTASALNSRIASVASSRRLLQAGAGPNPLCPDAAFPNQPNAIPTFLYQCYNPAGSSYVGCQGSCGASVNNQATCADGIQGPTSSTPPASTTPSSAPPSSTPSATPPSSTPSPTRPSGPAPSPAPALPKPTPAGGAPNCPSGPFRNACFTPSGDAYLCCSSAGCGPSNQASNTASCADNKYLPIVPAIYTFGDSLVDVGNGPYLGNGDGLPFPPSPPYFPNRFSNGPVVVDYISEYLGLPFVPPFLQPGANFFRGANFATQSSGALNTTGPPGRVLPLAAQVGRLFLELRANAAAFYATPGAPSNPNPPFPPPSSFPASLYVIVTGGNDFGDFAGNATQFQALATAYVTQIAANIQGAPGLPETSCLTCCLSTSHLSPSLHLSESISSLSISRPILHLFLASLSEHLFVSSNSRI</sequence>
<evidence type="ECO:0000313" key="5">
    <source>
        <dbReference type="EMBL" id="GAQ86038.1"/>
    </source>
</evidence>
<comment type="similarity">
    <text evidence="1">Belongs to the 'GDSL' lipolytic enzyme family.</text>
</comment>
<dbReference type="InterPro" id="IPR051058">
    <property type="entry name" value="GDSL_Est/Lipase"/>
</dbReference>
<name>A0A1Y1ID76_KLENI</name>
<dbReference type="Proteomes" id="UP000054558">
    <property type="component" value="Unassembled WGS sequence"/>
</dbReference>
<evidence type="ECO:0000313" key="6">
    <source>
        <dbReference type="Proteomes" id="UP000054558"/>
    </source>
</evidence>
<dbReference type="PRINTS" id="PR01217">
    <property type="entry name" value="PRICHEXTENSN"/>
</dbReference>
<evidence type="ECO:0000256" key="2">
    <source>
        <dbReference type="ARBA" id="ARBA00022801"/>
    </source>
</evidence>
<dbReference type="AlphaFoldDB" id="A0A1Y1ID76"/>
<dbReference type="PANTHER" id="PTHR45648:SF22">
    <property type="entry name" value="GDSL LIPASE_ACYLHYDROLASE FAMILY PROTEIN (AFU_ORTHOLOGUE AFUA_4G14700)"/>
    <property type="match status" value="1"/>
</dbReference>
<keyword evidence="4" id="KW-0732">Signal</keyword>
<gene>
    <name evidence="5" type="ORF">KFL_002660170</name>
</gene>
<dbReference type="GO" id="GO:0016788">
    <property type="term" value="F:hydrolase activity, acting on ester bonds"/>
    <property type="evidence" value="ECO:0007669"/>
    <property type="project" value="InterPro"/>
</dbReference>
<feature type="signal peptide" evidence="4">
    <location>
        <begin position="1"/>
        <end position="31"/>
    </location>
</feature>
<feature type="region of interest" description="Disordered" evidence="3">
    <location>
        <begin position="103"/>
        <end position="161"/>
    </location>
</feature>
<dbReference type="OrthoDB" id="1600564at2759"/>
<dbReference type="InterPro" id="IPR036514">
    <property type="entry name" value="SGNH_hydro_sf"/>
</dbReference>
<keyword evidence="6" id="KW-1185">Reference proteome</keyword>
<reference evidence="5 6" key="1">
    <citation type="journal article" date="2014" name="Nat. Commun.">
        <title>Klebsormidium flaccidum genome reveals primary factors for plant terrestrial adaptation.</title>
        <authorList>
            <person name="Hori K."/>
            <person name="Maruyama F."/>
            <person name="Fujisawa T."/>
            <person name="Togashi T."/>
            <person name="Yamamoto N."/>
            <person name="Seo M."/>
            <person name="Sato S."/>
            <person name="Yamada T."/>
            <person name="Mori H."/>
            <person name="Tajima N."/>
            <person name="Moriyama T."/>
            <person name="Ikeuchi M."/>
            <person name="Watanabe M."/>
            <person name="Wada H."/>
            <person name="Kobayashi K."/>
            <person name="Saito M."/>
            <person name="Masuda T."/>
            <person name="Sasaki-Sekimoto Y."/>
            <person name="Mashiguchi K."/>
            <person name="Awai K."/>
            <person name="Shimojima M."/>
            <person name="Masuda S."/>
            <person name="Iwai M."/>
            <person name="Nobusawa T."/>
            <person name="Narise T."/>
            <person name="Kondo S."/>
            <person name="Saito H."/>
            <person name="Sato R."/>
            <person name="Murakawa M."/>
            <person name="Ihara Y."/>
            <person name="Oshima-Yamada Y."/>
            <person name="Ohtaka K."/>
            <person name="Satoh M."/>
            <person name="Sonobe K."/>
            <person name="Ishii M."/>
            <person name="Ohtani R."/>
            <person name="Kanamori-Sato M."/>
            <person name="Honoki R."/>
            <person name="Miyazaki D."/>
            <person name="Mochizuki H."/>
            <person name="Umetsu J."/>
            <person name="Higashi K."/>
            <person name="Shibata D."/>
            <person name="Kamiya Y."/>
            <person name="Sato N."/>
            <person name="Nakamura Y."/>
            <person name="Tabata S."/>
            <person name="Ida S."/>
            <person name="Kurokawa K."/>
            <person name="Ohta H."/>
        </authorList>
    </citation>
    <scope>NUCLEOTIDE SEQUENCE [LARGE SCALE GENOMIC DNA]</scope>
    <source>
        <strain evidence="5 6">NIES-2285</strain>
    </source>
</reference>
<dbReference type="EMBL" id="DF237215">
    <property type="protein sequence ID" value="GAQ86038.1"/>
    <property type="molecule type" value="Genomic_DNA"/>
</dbReference>
<evidence type="ECO:0000256" key="4">
    <source>
        <dbReference type="SAM" id="SignalP"/>
    </source>
</evidence>
<proteinExistence type="inferred from homology"/>
<dbReference type="PANTHER" id="PTHR45648">
    <property type="entry name" value="GDSL LIPASE/ACYLHYDROLASE FAMILY PROTEIN (AFU_ORTHOLOGUE AFUA_4G14700)"/>
    <property type="match status" value="1"/>
</dbReference>